<reference evidence="8" key="1">
    <citation type="journal article" date="2015" name="Proc. Natl. Acad. Sci. U.S.A.">
        <title>Expanded metabolic versatility of ubiquitous nitrite-oxidizing bacteria from the genus Nitrospira.</title>
        <authorList>
            <person name="Koch H."/>
            <person name="Lucker S."/>
            <person name="Albertsen M."/>
            <person name="Kitzinger K."/>
            <person name="Herbold C."/>
            <person name="Spieck E."/>
            <person name="Nielsen P.H."/>
            <person name="Wagner M."/>
            <person name="Daims H."/>
        </authorList>
    </citation>
    <scope>NUCLEOTIDE SEQUENCE</scope>
    <source>
        <strain evidence="8">BS10</strain>
    </source>
</reference>
<comment type="similarity">
    <text evidence="3">Belongs to the methyl-accepting chemotaxis (MCP) protein family.</text>
</comment>
<dbReference type="GO" id="GO:0007165">
    <property type="term" value="P:signal transduction"/>
    <property type="evidence" value="ECO:0007669"/>
    <property type="project" value="UniProtKB-KW"/>
</dbReference>
<dbReference type="FunCoup" id="A0A0K2GX64">
    <property type="interactions" value="237"/>
</dbReference>
<accession>A0A0K2GX64</accession>
<dbReference type="SMART" id="SM00304">
    <property type="entry name" value="HAMP"/>
    <property type="match status" value="2"/>
</dbReference>
<dbReference type="FunFam" id="1.10.287.950:FF:000001">
    <property type="entry name" value="Methyl-accepting chemotaxis sensory transducer"/>
    <property type="match status" value="1"/>
</dbReference>
<evidence type="ECO:0000313" key="10">
    <source>
        <dbReference type="Proteomes" id="UP000248168"/>
    </source>
</evidence>
<dbReference type="InterPro" id="IPR004090">
    <property type="entry name" value="Chemotax_Me-accpt_rcpt"/>
</dbReference>
<dbReference type="SUPFAM" id="SSF58104">
    <property type="entry name" value="Methyl-accepting chemotaxis protein (MCP) signaling domain"/>
    <property type="match status" value="1"/>
</dbReference>
<dbReference type="CDD" id="cd11386">
    <property type="entry name" value="MCP_signal"/>
    <property type="match status" value="1"/>
</dbReference>
<dbReference type="InterPro" id="IPR004089">
    <property type="entry name" value="MCPsignal_dom"/>
</dbReference>
<dbReference type="CDD" id="cd06225">
    <property type="entry name" value="HAMP"/>
    <property type="match status" value="1"/>
</dbReference>
<dbReference type="PROSITE" id="PS50111">
    <property type="entry name" value="CHEMOTAXIS_TRANSDUC_2"/>
    <property type="match status" value="1"/>
</dbReference>
<organism evidence="8">
    <name type="scientific">Nitrospira lenta</name>
    <dbReference type="NCBI Taxonomy" id="1436998"/>
    <lineage>
        <taxon>Bacteria</taxon>
        <taxon>Pseudomonadati</taxon>
        <taxon>Nitrospirota</taxon>
        <taxon>Nitrospiria</taxon>
        <taxon>Nitrospirales</taxon>
        <taxon>Nitrospiraceae</taxon>
        <taxon>Nitrospira</taxon>
    </lineage>
</organism>
<evidence type="ECO:0000256" key="3">
    <source>
        <dbReference type="ARBA" id="ARBA00029447"/>
    </source>
</evidence>
<evidence type="ECO:0000256" key="1">
    <source>
        <dbReference type="ARBA" id="ARBA00004370"/>
    </source>
</evidence>
<evidence type="ECO:0000256" key="2">
    <source>
        <dbReference type="ARBA" id="ARBA00023224"/>
    </source>
</evidence>
<dbReference type="RefSeq" id="WP_181416667.1">
    <property type="nucleotide sequence ID" value="NZ_OUNR01000003.1"/>
</dbReference>
<dbReference type="EMBL" id="KR873377">
    <property type="protein sequence ID" value="ALA66370.1"/>
    <property type="molecule type" value="Genomic_DNA"/>
</dbReference>
<protein>
    <submittedName>
        <fullName evidence="8">Putative methyl-accepting chemotaxis protein</fullName>
    </submittedName>
</protein>
<dbReference type="GO" id="GO:0006935">
    <property type="term" value="P:chemotaxis"/>
    <property type="evidence" value="ECO:0007669"/>
    <property type="project" value="InterPro"/>
</dbReference>
<dbReference type="GO" id="GO:0004888">
    <property type="term" value="F:transmembrane signaling receptor activity"/>
    <property type="evidence" value="ECO:0007669"/>
    <property type="project" value="InterPro"/>
</dbReference>
<dbReference type="InterPro" id="IPR003660">
    <property type="entry name" value="HAMP_dom"/>
</dbReference>
<evidence type="ECO:0000313" key="8">
    <source>
        <dbReference type="EMBL" id="ALA66370.1"/>
    </source>
</evidence>
<keyword evidence="10" id="KW-1185">Reference proteome</keyword>
<evidence type="ECO:0000313" key="9">
    <source>
        <dbReference type="EMBL" id="SPP64260.1"/>
    </source>
</evidence>
<keyword evidence="2 4" id="KW-0807">Transducer</keyword>
<dbReference type="PRINTS" id="PR00260">
    <property type="entry name" value="CHEMTRNSDUCR"/>
</dbReference>
<dbReference type="Pfam" id="PF00672">
    <property type="entry name" value="HAMP"/>
    <property type="match status" value="1"/>
</dbReference>
<feature type="compositionally biased region" description="Low complexity" evidence="5">
    <location>
        <begin position="338"/>
        <end position="349"/>
    </location>
</feature>
<proteinExistence type="inferred from homology"/>
<feature type="domain" description="HAMP" evidence="7">
    <location>
        <begin position="228"/>
        <end position="283"/>
    </location>
</feature>
<dbReference type="SMART" id="SM00283">
    <property type="entry name" value="MA"/>
    <property type="match status" value="1"/>
</dbReference>
<dbReference type="AlphaFoldDB" id="A0A0K2GX64"/>
<dbReference type="EMBL" id="OUNR01000003">
    <property type="protein sequence ID" value="SPP64260.1"/>
    <property type="molecule type" value="Genomic_DNA"/>
</dbReference>
<dbReference type="InParanoid" id="A0A0K2GX64"/>
<name>A0A0K2GX64_9BACT</name>
<feature type="region of interest" description="Disordered" evidence="5">
    <location>
        <begin position="326"/>
        <end position="349"/>
    </location>
</feature>
<feature type="compositionally biased region" description="Polar residues" evidence="5">
    <location>
        <begin position="327"/>
        <end position="337"/>
    </location>
</feature>
<gene>
    <name evidence="9" type="ORF">NITLEN_110026</name>
    <name evidence="8" type="ORF">NITLEN_v1_110026</name>
</gene>
<reference evidence="10" key="3">
    <citation type="submission" date="2018-04" db="EMBL/GenBank/DDBJ databases">
        <authorList>
            <person name="Lucker S."/>
            <person name="Sakoula D."/>
        </authorList>
    </citation>
    <scope>NUCLEOTIDE SEQUENCE [LARGE SCALE GENOMIC DNA]</scope>
</reference>
<evidence type="ECO:0000259" key="7">
    <source>
        <dbReference type="PROSITE" id="PS50885"/>
    </source>
</evidence>
<dbReference type="Proteomes" id="UP000248168">
    <property type="component" value="Unassembled WGS sequence"/>
</dbReference>
<reference evidence="9" key="2">
    <citation type="submission" date="2018-04" db="EMBL/GenBank/DDBJ databases">
        <authorList>
            <person name="Go L.Y."/>
            <person name="Mitchell J.A."/>
        </authorList>
    </citation>
    <scope>NUCLEOTIDE SEQUENCE [LARGE SCALE GENOMIC DNA]</scope>
    <source>
        <strain evidence="9">N. lenta BS10</strain>
    </source>
</reference>
<dbReference type="GO" id="GO:0016020">
    <property type="term" value="C:membrane"/>
    <property type="evidence" value="ECO:0007669"/>
    <property type="project" value="UniProtKB-SubCell"/>
</dbReference>
<dbReference type="PANTHER" id="PTHR32089:SF112">
    <property type="entry name" value="LYSOZYME-LIKE PROTEIN-RELATED"/>
    <property type="match status" value="1"/>
</dbReference>
<dbReference type="PROSITE" id="PS50885">
    <property type="entry name" value="HAMP"/>
    <property type="match status" value="1"/>
</dbReference>
<dbReference type="Pfam" id="PF00015">
    <property type="entry name" value="MCPsignal"/>
    <property type="match status" value="1"/>
</dbReference>
<evidence type="ECO:0000256" key="5">
    <source>
        <dbReference type="SAM" id="MobiDB-lite"/>
    </source>
</evidence>
<feature type="domain" description="Methyl-accepting transducer" evidence="6">
    <location>
        <begin position="288"/>
        <end position="524"/>
    </location>
</feature>
<evidence type="ECO:0000256" key="4">
    <source>
        <dbReference type="PROSITE-ProRule" id="PRU00284"/>
    </source>
</evidence>
<evidence type="ECO:0000259" key="6">
    <source>
        <dbReference type="PROSITE" id="PS50111"/>
    </source>
</evidence>
<dbReference type="PANTHER" id="PTHR32089">
    <property type="entry name" value="METHYL-ACCEPTING CHEMOTAXIS PROTEIN MCPB"/>
    <property type="match status" value="1"/>
</dbReference>
<sequence>MSLQKIVTAIFAVTVLLLAGLCVAAVLMLQGQRTLEAAQVNRYESYLLADELRQGSDDLTRLARTYVITGNEKHEAEYFNILAVRNGVATRLDGQKVALRTLMQQAGFTEDEFRKLKEAEDNSNSLVTTETIAMNAVKGQFSDGQGGYTRKAAPDFEQARRIMFDDKYHQDKATIMAPVAEFVSMLDTRTKREVEEASAQSYEYLQSIIVMLMLLWVLQLASFLIIRHKVTKPVARLRDVTVQVAQGDLTIDISATSSRPSDEIGQLTQSFNKMVMDLRETLRQVAEMSHNVADASARISQSADHLARGAQEQTLQASGAAAAVQEMSKTISETSHNATETADAAKAAKAAAEKGGHGVNATIAGIRRISDVVNQSASTVQTLGRSSDQIGEIILVIDDIADQTNLLALNAAIEAARAGEQGRGFAVVADEVRKLAERTSKATKEIASMIKQIQGETSGAISAMDAGTKEMESGVELADLAGFALKEIVTNSQHVTDMIVQIALATEEQTVASGQIGMNMEVISRVIATTGEETQRIAGAASELDGLTVNLQTLIGRFKL</sequence>
<comment type="subcellular location">
    <subcellularLocation>
        <location evidence="1">Membrane</location>
    </subcellularLocation>
</comment>
<dbReference type="Gene3D" id="1.10.287.950">
    <property type="entry name" value="Methyl-accepting chemotaxis protein"/>
    <property type="match status" value="1"/>
</dbReference>